<reference evidence="1" key="1">
    <citation type="submission" date="2016-10" db="EMBL/GenBank/DDBJ databases">
        <authorList>
            <person name="de Groot N.N."/>
        </authorList>
    </citation>
    <scope>NUCLEOTIDE SEQUENCE</scope>
</reference>
<protein>
    <recommendedName>
        <fullName evidence="2">Spondin domain-containing protein</fullName>
    </recommendedName>
</protein>
<dbReference type="InterPro" id="IPR038678">
    <property type="entry name" value="Spondin_N_sf"/>
</dbReference>
<gene>
    <name evidence="1" type="ORF">MNB_SM-4-1255</name>
</gene>
<dbReference type="NCBIfam" id="NF038123">
    <property type="entry name" value="NF038123_dom"/>
    <property type="match status" value="1"/>
</dbReference>
<dbReference type="EMBL" id="FPHF01000092">
    <property type="protein sequence ID" value="SFV66840.1"/>
    <property type="molecule type" value="Genomic_DNA"/>
</dbReference>
<organism evidence="1">
    <name type="scientific">hydrothermal vent metagenome</name>
    <dbReference type="NCBI Taxonomy" id="652676"/>
    <lineage>
        <taxon>unclassified sequences</taxon>
        <taxon>metagenomes</taxon>
        <taxon>ecological metagenomes</taxon>
    </lineage>
</organism>
<dbReference type="Gene3D" id="2.60.40.2130">
    <property type="entry name" value="F-spondin domain"/>
    <property type="match status" value="1"/>
</dbReference>
<sequence>MKISNIIVPTLLLASMVTFSACGTDEDSVGVATSSYIYSVSVTNLTAGQPMSPILLTSNSLFTVGETASLGLEKLAEGGDNSDLVDSNGVSGSGLLTPGSSEILTLTTSSTSLSIATMLVKTNDAFAGVNAYDVSGLAVNANTTFYLNVYDAGTEANSETNTTVAAFGVEGFSTMRDDSDKISIHPGVISNEDGLSTSALTAFEKFNNPVVAVTITRTK</sequence>
<evidence type="ECO:0000313" key="1">
    <source>
        <dbReference type="EMBL" id="SFV66840.1"/>
    </source>
</evidence>
<dbReference type="PROSITE" id="PS51257">
    <property type="entry name" value="PROKAR_LIPOPROTEIN"/>
    <property type="match status" value="1"/>
</dbReference>
<evidence type="ECO:0008006" key="2">
    <source>
        <dbReference type="Google" id="ProtNLM"/>
    </source>
</evidence>
<proteinExistence type="predicted"/>
<dbReference type="AlphaFoldDB" id="A0A1W1CLS5"/>
<name>A0A1W1CLS5_9ZZZZ</name>
<accession>A0A1W1CLS5</accession>
<dbReference type="InterPro" id="IPR009465">
    <property type="entry name" value="Spondin_N"/>
</dbReference>